<dbReference type="SUPFAM" id="SSF161187">
    <property type="entry name" value="YfgJ-like"/>
    <property type="match status" value="1"/>
</dbReference>
<protein>
    <submittedName>
        <fullName evidence="1">Zinc ribbon domain-containing protein</fullName>
    </submittedName>
</protein>
<dbReference type="InterPro" id="IPR010807">
    <property type="entry name" value="YfgJ-like"/>
</dbReference>
<dbReference type="InterPro" id="IPR029037">
    <property type="entry name" value="DUF1407/YfgJ-like_sf"/>
</dbReference>
<gene>
    <name evidence="1" type="ORF">JZM24_06440</name>
</gene>
<dbReference type="EMBL" id="JAFJYC010000001">
    <property type="protein sequence ID" value="MBT9431868.1"/>
    <property type="molecule type" value="Genomic_DNA"/>
</dbReference>
<dbReference type="RefSeq" id="WP_215670030.1">
    <property type="nucleotide sequence ID" value="NZ_JAFJYC010000001.1"/>
</dbReference>
<proteinExistence type="predicted"/>
<name>A0ABS5YA94_9GAMM</name>
<dbReference type="Gene3D" id="2.10.290.10">
    <property type="entry name" value="YfgJ-like"/>
    <property type="match status" value="1"/>
</dbReference>
<dbReference type="Pfam" id="PF07191">
    <property type="entry name" value="Zn_ribbon_6"/>
    <property type="match status" value="1"/>
</dbReference>
<comment type="caution">
    <text evidence="1">The sequence shown here is derived from an EMBL/GenBank/DDBJ whole genome shotgun (WGS) entry which is preliminary data.</text>
</comment>
<keyword evidence="2" id="KW-1185">Reference proteome</keyword>
<sequence>MNMMHCEVCQQPLVTAGDRLHCPACGQDYRESASCPDCGQPLEILKSCGAVDYFCPHGDGLIAKKQVTLALVTC</sequence>
<dbReference type="Proteomes" id="UP000811282">
    <property type="component" value="Unassembled WGS sequence"/>
</dbReference>
<evidence type="ECO:0000313" key="2">
    <source>
        <dbReference type="Proteomes" id="UP000811282"/>
    </source>
</evidence>
<evidence type="ECO:0000313" key="1">
    <source>
        <dbReference type="EMBL" id="MBT9431868.1"/>
    </source>
</evidence>
<accession>A0ABS5YA94</accession>
<organism evidence="1 2">
    <name type="scientific">Candidatus Sodalis endolongispinus</name>
    <dbReference type="NCBI Taxonomy" id="2812662"/>
    <lineage>
        <taxon>Bacteria</taxon>
        <taxon>Pseudomonadati</taxon>
        <taxon>Pseudomonadota</taxon>
        <taxon>Gammaproteobacteria</taxon>
        <taxon>Enterobacterales</taxon>
        <taxon>Bruguierivoracaceae</taxon>
        <taxon>Sodalis</taxon>
    </lineage>
</organism>
<reference evidence="1 2" key="1">
    <citation type="journal article" date="2021" name="Genome Biol. Evol.">
        <title>The evolution of interdependence in a four-way mealybug symbiosis.</title>
        <authorList>
            <person name="Garber A.I."/>
            <person name="Kupper M."/>
            <person name="Laetsch D.R."/>
            <person name="Weldon S.R."/>
            <person name="Ladinsky M.S."/>
            <person name="Bjorkman P.J."/>
            <person name="McCutcheon J.P."/>
        </authorList>
    </citation>
    <scope>NUCLEOTIDE SEQUENCE [LARGE SCALE GENOMIC DNA]</scope>
    <source>
        <strain evidence="1">SOD</strain>
    </source>
</reference>